<gene>
    <name evidence="1" type="ORF">SERLA73DRAFT_45258</name>
</gene>
<proteinExistence type="predicted"/>
<sequence>MERVTVNLKIAAKVGTFIPDPYGDICYVFTPLIAYQANLPGVQVIVCVAKNSSPVSLVTLSHFGDPNPHLPRTAKHTLEQILKILQKIDPWNLNKFQIASKEVGINGLNQPFWRNWHLADLSVFLTPELLHTCHKFFFDHVLLWCKKVVGHQELNMRYKSHHK</sequence>
<evidence type="ECO:0000313" key="2">
    <source>
        <dbReference type="Proteomes" id="UP000008063"/>
    </source>
</evidence>
<evidence type="ECO:0000313" key="1">
    <source>
        <dbReference type="EMBL" id="EGO04987.1"/>
    </source>
</evidence>
<protein>
    <submittedName>
        <fullName evidence="1">Uncharacterized protein</fullName>
    </submittedName>
</protein>
<reference evidence="2" key="1">
    <citation type="journal article" date="2011" name="Science">
        <title>The plant cell wall-decomposing machinery underlies the functional diversity of forest fungi.</title>
        <authorList>
            <person name="Eastwood D.C."/>
            <person name="Floudas D."/>
            <person name="Binder M."/>
            <person name="Majcherczyk A."/>
            <person name="Schneider P."/>
            <person name="Aerts A."/>
            <person name="Asiegbu F.O."/>
            <person name="Baker S.E."/>
            <person name="Barry K."/>
            <person name="Bendiksby M."/>
            <person name="Blumentritt M."/>
            <person name="Coutinho P.M."/>
            <person name="Cullen D."/>
            <person name="de Vries R.P."/>
            <person name="Gathman A."/>
            <person name="Goodell B."/>
            <person name="Henrissat B."/>
            <person name="Ihrmark K."/>
            <person name="Kauserud H."/>
            <person name="Kohler A."/>
            <person name="LaButti K."/>
            <person name="Lapidus A."/>
            <person name="Lavin J.L."/>
            <person name="Lee Y.-H."/>
            <person name="Lindquist E."/>
            <person name="Lilly W."/>
            <person name="Lucas S."/>
            <person name="Morin E."/>
            <person name="Murat C."/>
            <person name="Oguiza J.A."/>
            <person name="Park J."/>
            <person name="Pisabarro A.G."/>
            <person name="Riley R."/>
            <person name="Rosling A."/>
            <person name="Salamov A."/>
            <person name="Schmidt O."/>
            <person name="Schmutz J."/>
            <person name="Skrede I."/>
            <person name="Stenlid J."/>
            <person name="Wiebenga A."/>
            <person name="Xie X."/>
            <person name="Kuees U."/>
            <person name="Hibbett D.S."/>
            <person name="Hoffmeister D."/>
            <person name="Hoegberg N."/>
            <person name="Martin F."/>
            <person name="Grigoriev I.V."/>
            <person name="Watkinson S.C."/>
        </authorList>
    </citation>
    <scope>NUCLEOTIDE SEQUENCE [LARGE SCALE GENOMIC DNA]</scope>
    <source>
        <strain evidence="2">strain S7.3</strain>
    </source>
</reference>
<dbReference type="Proteomes" id="UP000008063">
    <property type="component" value="Unassembled WGS sequence"/>
</dbReference>
<dbReference type="Pfam" id="PF18759">
    <property type="entry name" value="Plavaka"/>
    <property type="match status" value="1"/>
</dbReference>
<dbReference type="InterPro" id="IPR041078">
    <property type="entry name" value="Plavaka"/>
</dbReference>
<name>F8PHE1_SERL3</name>
<accession>F8PHE1</accession>
<dbReference type="OrthoDB" id="3232986at2759"/>
<dbReference type="HOGENOM" id="CLU_006344_12_1_1"/>
<dbReference type="EMBL" id="GL945474">
    <property type="protein sequence ID" value="EGO04987.1"/>
    <property type="molecule type" value="Genomic_DNA"/>
</dbReference>
<keyword evidence="2" id="KW-1185">Reference proteome</keyword>
<dbReference type="AlphaFoldDB" id="F8PHE1"/>
<organism evidence="2">
    <name type="scientific">Serpula lacrymans var. lacrymans (strain S7.3)</name>
    <name type="common">Dry rot fungus</name>
    <dbReference type="NCBI Taxonomy" id="936435"/>
    <lineage>
        <taxon>Eukaryota</taxon>
        <taxon>Fungi</taxon>
        <taxon>Dikarya</taxon>
        <taxon>Basidiomycota</taxon>
        <taxon>Agaricomycotina</taxon>
        <taxon>Agaricomycetes</taxon>
        <taxon>Agaricomycetidae</taxon>
        <taxon>Boletales</taxon>
        <taxon>Coniophorineae</taxon>
        <taxon>Serpulaceae</taxon>
        <taxon>Serpula</taxon>
    </lineage>
</organism>
<dbReference type="InParanoid" id="F8PHE1"/>